<organism evidence="10 11">
    <name type="scientific">Alternaria atra</name>
    <dbReference type="NCBI Taxonomy" id="119953"/>
    <lineage>
        <taxon>Eukaryota</taxon>
        <taxon>Fungi</taxon>
        <taxon>Dikarya</taxon>
        <taxon>Ascomycota</taxon>
        <taxon>Pezizomycotina</taxon>
        <taxon>Dothideomycetes</taxon>
        <taxon>Pleosporomycetidae</taxon>
        <taxon>Pleosporales</taxon>
        <taxon>Pleosporineae</taxon>
        <taxon>Pleosporaceae</taxon>
        <taxon>Alternaria</taxon>
        <taxon>Alternaria sect. Ulocladioides</taxon>
    </lineage>
</organism>
<keyword evidence="5 7" id="KW-0804">Transcription</keyword>
<evidence type="ECO:0000256" key="7">
    <source>
        <dbReference type="RuleBase" id="RU364145"/>
    </source>
</evidence>
<sequence length="209" mass="22473">MSGAATPYAPASARASVAPTVPQTPALPPPPPPPTTSTPTLPPPSTFDILPDLHKLLKRILETPAQPQAATPTPAQLAAEGPLEIQHVATAANDIRLKIQKARRAVAALPDMDRTCEDQEDEIEHLEARIARLKASLKELGRPVAQAEDADGDQRRISCPRLVMVRHQDKAEGPSADAPNIRVTCLFKQDVVSAQVSSYRITRITISVM</sequence>
<comment type="subcellular location">
    <subcellularLocation>
        <location evidence="1 7">Nucleus</location>
    </subcellularLocation>
</comment>
<evidence type="ECO:0000256" key="1">
    <source>
        <dbReference type="ARBA" id="ARBA00004123"/>
    </source>
</evidence>
<accession>A0A8J2I128</accession>
<evidence type="ECO:0000256" key="6">
    <source>
        <dbReference type="ARBA" id="ARBA00023242"/>
    </source>
</evidence>
<dbReference type="GO" id="GO:0016592">
    <property type="term" value="C:mediator complex"/>
    <property type="evidence" value="ECO:0007669"/>
    <property type="project" value="InterPro"/>
</dbReference>
<dbReference type="GO" id="GO:0003712">
    <property type="term" value="F:transcription coregulator activity"/>
    <property type="evidence" value="ECO:0007669"/>
    <property type="project" value="InterPro"/>
</dbReference>
<evidence type="ECO:0000256" key="2">
    <source>
        <dbReference type="ARBA" id="ARBA00008089"/>
    </source>
</evidence>
<dbReference type="Pfam" id="PF07544">
    <property type="entry name" value="Med9"/>
    <property type="match status" value="1"/>
</dbReference>
<proteinExistence type="inferred from homology"/>
<keyword evidence="11" id="KW-1185">Reference proteome</keyword>
<comment type="function">
    <text evidence="7">Component of the Mediator complex, a coactivator involved in the regulated transcription of nearly all RNA polymerase II-dependent genes. Mediator functions as a bridge to convey information from gene-specific regulatory proteins to the basal RNA polymerase II transcription machinery. Mediator is recruited to promoters by direct interactions with regulatory proteins and serves as a scaffold for the assembly of a functional preinitiation complex with RNA polymerase II and the general transcription factors.</text>
</comment>
<keyword evidence="3 7" id="KW-0805">Transcription regulation</keyword>
<feature type="region of interest" description="Disordered" evidence="9">
    <location>
        <begin position="1"/>
        <end position="45"/>
    </location>
</feature>
<evidence type="ECO:0000256" key="8">
    <source>
        <dbReference type="SAM" id="Coils"/>
    </source>
</evidence>
<dbReference type="InterPro" id="IPR011425">
    <property type="entry name" value="Med9"/>
</dbReference>
<feature type="compositionally biased region" description="Pro residues" evidence="9">
    <location>
        <begin position="25"/>
        <end position="45"/>
    </location>
</feature>
<keyword evidence="6 7" id="KW-0539">Nucleus</keyword>
<comment type="caution">
    <text evidence="10">The sequence shown here is derived from an EMBL/GenBank/DDBJ whole genome shotgun (WGS) entry which is preliminary data.</text>
</comment>
<feature type="compositionally biased region" description="Low complexity" evidence="9">
    <location>
        <begin position="1"/>
        <end position="24"/>
    </location>
</feature>
<protein>
    <recommendedName>
        <fullName evidence="7">Mediator of RNA polymerase II transcription subunit 9</fullName>
    </recommendedName>
    <alternativeName>
        <fullName evidence="7">Mediator complex subunit 9</fullName>
    </alternativeName>
</protein>
<reference evidence="10" key="1">
    <citation type="submission" date="2021-05" db="EMBL/GenBank/DDBJ databases">
        <authorList>
            <person name="Stam R."/>
        </authorList>
    </citation>
    <scope>NUCLEOTIDE SEQUENCE</scope>
    <source>
        <strain evidence="10">CS162</strain>
    </source>
</reference>
<dbReference type="AlphaFoldDB" id="A0A8J2I128"/>
<dbReference type="GO" id="GO:0006357">
    <property type="term" value="P:regulation of transcription by RNA polymerase II"/>
    <property type="evidence" value="ECO:0007669"/>
    <property type="project" value="InterPro"/>
</dbReference>
<evidence type="ECO:0000256" key="4">
    <source>
        <dbReference type="ARBA" id="ARBA00023159"/>
    </source>
</evidence>
<evidence type="ECO:0000313" key="11">
    <source>
        <dbReference type="Proteomes" id="UP000676310"/>
    </source>
</evidence>
<comment type="similarity">
    <text evidence="2 7">Belongs to the Mediator complex subunit 9 family.</text>
</comment>
<evidence type="ECO:0000256" key="9">
    <source>
        <dbReference type="SAM" id="MobiDB-lite"/>
    </source>
</evidence>
<feature type="coiled-coil region" evidence="8">
    <location>
        <begin position="109"/>
        <end position="136"/>
    </location>
</feature>
<evidence type="ECO:0000256" key="3">
    <source>
        <dbReference type="ARBA" id="ARBA00023015"/>
    </source>
</evidence>
<keyword evidence="8" id="KW-0175">Coiled coil</keyword>
<gene>
    <name evidence="7" type="primary">MED9</name>
    <name evidence="10" type="ORF">ALTATR162_LOCUS2065</name>
</gene>
<keyword evidence="4 7" id="KW-0010">Activator</keyword>
<dbReference type="Gene3D" id="6.10.280.10">
    <property type="entry name" value="Mediator complex, subunit Med21"/>
    <property type="match status" value="1"/>
</dbReference>
<evidence type="ECO:0000313" key="10">
    <source>
        <dbReference type="EMBL" id="CAG5147598.1"/>
    </source>
</evidence>
<dbReference type="Proteomes" id="UP000676310">
    <property type="component" value="Unassembled WGS sequence"/>
</dbReference>
<evidence type="ECO:0000256" key="5">
    <source>
        <dbReference type="ARBA" id="ARBA00023163"/>
    </source>
</evidence>
<name>A0A8J2I128_9PLEO</name>
<comment type="subunit">
    <text evidence="7">Component of the Mediator complex.</text>
</comment>
<dbReference type="OrthoDB" id="5414694at2759"/>
<dbReference type="EMBL" id="CAJRGZ010000015">
    <property type="protein sequence ID" value="CAG5147598.1"/>
    <property type="molecule type" value="Genomic_DNA"/>
</dbReference>